<dbReference type="InParanoid" id="D5GC64"/>
<dbReference type="HOGENOM" id="CLU_1846565_0_0_1"/>
<dbReference type="AlphaFoldDB" id="D5GC64"/>
<reference evidence="1 2" key="1">
    <citation type="journal article" date="2010" name="Nature">
        <title>Perigord black truffle genome uncovers evolutionary origins and mechanisms of symbiosis.</title>
        <authorList>
            <person name="Martin F."/>
            <person name="Kohler A."/>
            <person name="Murat C."/>
            <person name="Balestrini R."/>
            <person name="Coutinho P.M."/>
            <person name="Jaillon O."/>
            <person name="Montanini B."/>
            <person name="Morin E."/>
            <person name="Noel B."/>
            <person name="Percudani R."/>
            <person name="Porcel B."/>
            <person name="Rubini A."/>
            <person name="Amicucci A."/>
            <person name="Amselem J."/>
            <person name="Anthouard V."/>
            <person name="Arcioni S."/>
            <person name="Artiguenave F."/>
            <person name="Aury J.M."/>
            <person name="Ballario P."/>
            <person name="Bolchi A."/>
            <person name="Brenna A."/>
            <person name="Brun A."/>
            <person name="Buee M."/>
            <person name="Cantarel B."/>
            <person name="Chevalier G."/>
            <person name="Couloux A."/>
            <person name="Da Silva C."/>
            <person name="Denoeud F."/>
            <person name="Duplessis S."/>
            <person name="Ghignone S."/>
            <person name="Hilselberger B."/>
            <person name="Iotti M."/>
            <person name="Marcais B."/>
            <person name="Mello A."/>
            <person name="Miranda M."/>
            <person name="Pacioni G."/>
            <person name="Quesneville H."/>
            <person name="Riccioni C."/>
            <person name="Ruotolo R."/>
            <person name="Splivallo R."/>
            <person name="Stocchi V."/>
            <person name="Tisserant E."/>
            <person name="Viscomi A.R."/>
            <person name="Zambonelli A."/>
            <person name="Zampieri E."/>
            <person name="Henrissat B."/>
            <person name="Lebrun M.H."/>
            <person name="Paolocci F."/>
            <person name="Bonfante P."/>
            <person name="Ottonello S."/>
            <person name="Wincker P."/>
        </authorList>
    </citation>
    <scope>NUCLEOTIDE SEQUENCE [LARGE SCALE GENOMIC DNA]</scope>
    <source>
        <strain evidence="1 2">Mel28</strain>
    </source>
</reference>
<dbReference type="GeneID" id="9184798"/>
<keyword evidence="2" id="KW-1185">Reference proteome</keyword>
<dbReference type="EMBL" id="FN430103">
    <property type="protein sequence ID" value="CAZ82107.1"/>
    <property type="molecule type" value="Genomic_DNA"/>
</dbReference>
<dbReference type="RefSeq" id="XP_002837916.1">
    <property type="nucleotide sequence ID" value="XM_002837870.1"/>
</dbReference>
<dbReference type="Proteomes" id="UP000006911">
    <property type="component" value="Unassembled WGS sequence"/>
</dbReference>
<evidence type="ECO:0000313" key="1">
    <source>
        <dbReference type="EMBL" id="CAZ82107.1"/>
    </source>
</evidence>
<organism evidence="1 2">
    <name type="scientific">Tuber melanosporum (strain Mel28)</name>
    <name type="common">Perigord black truffle</name>
    <dbReference type="NCBI Taxonomy" id="656061"/>
    <lineage>
        <taxon>Eukaryota</taxon>
        <taxon>Fungi</taxon>
        <taxon>Dikarya</taxon>
        <taxon>Ascomycota</taxon>
        <taxon>Pezizomycotina</taxon>
        <taxon>Pezizomycetes</taxon>
        <taxon>Pezizales</taxon>
        <taxon>Tuberaceae</taxon>
        <taxon>Tuber</taxon>
    </lineage>
</organism>
<sequence>MWLSKRKNILPGRGQHLFDPSSLPPSSIVFFGHQLALRIIRRGIPYRANIKVRQSPSLTEQRIRTFNLYSHSSSSSQLDTMCSSSARQLVDTNKEKSPLTGGGVLGGGVLGGGGLGKPPGQKCFDCDGISCCCIPCIIT</sequence>
<proteinExistence type="predicted"/>
<gene>
    <name evidence="1" type="ORF">GSTUM_00000602001</name>
</gene>
<dbReference type="KEGG" id="tml:GSTUM_00000602001"/>
<protein>
    <submittedName>
        <fullName evidence="1">(Perigord truffle) hypothetical protein</fullName>
    </submittedName>
</protein>
<name>D5GC64_TUBMM</name>
<accession>D5GC64</accession>
<evidence type="ECO:0000313" key="2">
    <source>
        <dbReference type="Proteomes" id="UP000006911"/>
    </source>
</evidence>